<comment type="caution">
    <text evidence="1">The sequence shown here is derived from an EMBL/GenBank/DDBJ whole genome shotgun (WGS) entry which is preliminary data.</text>
</comment>
<dbReference type="EMBL" id="JAWWNJ010000068">
    <property type="protein sequence ID" value="KAK7008217.1"/>
    <property type="molecule type" value="Genomic_DNA"/>
</dbReference>
<gene>
    <name evidence="1" type="ORF">R3P38DRAFT_3023998</name>
</gene>
<dbReference type="Proteomes" id="UP001362999">
    <property type="component" value="Unassembled WGS sequence"/>
</dbReference>
<evidence type="ECO:0000313" key="2">
    <source>
        <dbReference type="Proteomes" id="UP001362999"/>
    </source>
</evidence>
<protein>
    <submittedName>
        <fullName evidence="1">Uncharacterized protein</fullName>
    </submittedName>
</protein>
<dbReference type="AlphaFoldDB" id="A0AAW0AFX6"/>
<reference evidence="1 2" key="1">
    <citation type="journal article" date="2024" name="J Genomics">
        <title>Draft genome sequencing and assembly of Favolaschia claudopus CIRM-BRFM 2984 isolated from oak limbs.</title>
        <authorList>
            <person name="Navarro D."/>
            <person name="Drula E."/>
            <person name="Chaduli D."/>
            <person name="Cazenave R."/>
            <person name="Ahrendt S."/>
            <person name="Wang J."/>
            <person name="Lipzen A."/>
            <person name="Daum C."/>
            <person name="Barry K."/>
            <person name="Grigoriev I.V."/>
            <person name="Favel A."/>
            <person name="Rosso M.N."/>
            <person name="Martin F."/>
        </authorList>
    </citation>
    <scope>NUCLEOTIDE SEQUENCE [LARGE SCALE GENOMIC DNA]</scope>
    <source>
        <strain evidence="1 2">CIRM-BRFM 2984</strain>
    </source>
</reference>
<sequence length="263" mass="30273">MDPLKVSDLTATEDWIAFTPDTKGYLSPQELELWPECDGIESQLQRFTAEKFICDNGAHISVSPSRGQTCIVPRSDNLSGALAPLRDAFCLWRYKLSSGANAPPLMLFSLFKGHPTRAREFHGYDAELLCHLAPLAKAYGFQLYITELHYYQSEEEQFCHPESENLDDFDPDSPELNSELSSRPKVFWEWDEILGLDGRKCDPQVPDDFWETAFALVKRNPLLYRELMDLSYEEEHELVSDVSYWAPVEYTQFRRGSYVLLIP</sequence>
<name>A0AAW0AFX6_9AGAR</name>
<evidence type="ECO:0000313" key="1">
    <source>
        <dbReference type="EMBL" id="KAK7008217.1"/>
    </source>
</evidence>
<keyword evidence="2" id="KW-1185">Reference proteome</keyword>
<accession>A0AAW0AFX6</accession>
<organism evidence="1 2">
    <name type="scientific">Favolaschia claudopus</name>
    <dbReference type="NCBI Taxonomy" id="2862362"/>
    <lineage>
        <taxon>Eukaryota</taxon>
        <taxon>Fungi</taxon>
        <taxon>Dikarya</taxon>
        <taxon>Basidiomycota</taxon>
        <taxon>Agaricomycotina</taxon>
        <taxon>Agaricomycetes</taxon>
        <taxon>Agaricomycetidae</taxon>
        <taxon>Agaricales</taxon>
        <taxon>Marasmiineae</taxon>
        <taxon>Mycenaceae</taxon>
        <taxon>Favolaschia</taxon>
    </lineage>
</organism>
<proteinExistence type="predicted"/>